<dbReference type="Gene3D" id="2.60.40.10">
    <property type="entry name" value="Immunoglobulins"/>
    <property type="match status" value="1"/>
</dbReference>
<protein>
    <submittedName>
        <fullName evidence="10">Cytochrome c oxidase accessory protein CcoG</fullName>
    </submittedName>
</protein>
<sequence>MSSPNPSNTEPSAAEQVPTWQPPRRKNAQGGTSPQVEKALVDVRQKIYPRSVTGVFARWRVWLVLATQIIFYGLPWIEWHGRQAVLFDLAARKFYLFGMILWPQDVIYLTVLLLLSAFSLFLFTAMAGRLFCGYACPQTVYTEIFMWVERKIEGDRLARIRLDEQPWTIRKIRIKALKHLAWVVIAFWTGYTFIGYFAPIRELGGDLLSLSLGPWQWFWLLFYAFATWGNAGFMREAVCKYMCPYARFQSVMVDNDTFVVTYDHVRGDPRGGRSRKIDHKSAGMGDCVDCSLCVQVCPTGIDIRDGLQYMCIGCGACVDACNQVMDKMSYEPGLIRYTSGRAITERLTQAQVRKRMLRPRVLSYILILTVIFGAFVYSLGTRVPMRMDIMRDRGALGREVPGGFYENVYQLQLINTSETGMNVSLSAAGLSGLTLQTAEGRSDQVYVEPAANRLVAVVARLPIQEAKPGLYNIAIEAVSHHENGRETVVTESTSFYVPQ</sequence>
<evidence type="ECO:0000256" key="3">
    <source>
        <dbReference type="ARBA" id="ARBA00022723"/>
    </source>
</evidence>
<keyword evidence="4" id="KW-0249">Electron transport</keyword>
<feature type="compositionally biased region" description="Polar residues" evidence="7">
    <location>
        <begin position="1"/>
        <end position="11"/>
    </location>
</feature>
<dbReference type="EMBL" id="JAJHNU010000001">
    <property type="protein sequence ID" value="MDN4120982.1"/>
    <property type="molecule type" value="Genomic_DNA"/>
</dbReference>
<dbReference type="SUPFAM" id="SSF54862">
    <property type="entry name" value="4Fe-4S ferredoxins"/>
    <property type="match status" value="1"/>
</dbReference>
<dbReference type="InterPro" id="IPR014116">
    <property type="entry name" value="Cyt_c_oxidase_cbb3_FixG"/>
</dbReference>
<gene>
    <name evidence="10" type="primary">ccoG</name>
    <name evidence="10" type="ORF">LMS43_06755</name>
</gene>
<evidence type="ECO:0000256" key="5">
    <source>
        <dbReference type="ARBA" id="ARBA00023004"/>
    </source>
</evidence>
<dbReference type="InterPro" id="IPR013783">
    <property type="entry name" value="Ig-like_fold"/>
</dbReference>
<feature type="transmembrane region" description="Helical" evidence="8">
    <location>
        <begin position="106"/>
        <end position="125"/>
    </location>
</feature>
<dbReference type="PANTHER" id="PTHR30176">
    <property type="entry name" value="FERREDOXIN-TYPE PROTEIN NAPH"/>
    <property type="match status" value="1"/>
</dbReference>
<keyword evidence="5" id="KW-0408">Iron</keyword>
<feature type="region of interest" description="Disordered" evidence="7">
    <location>
        <begin position="1"/>
        <end position="35"/>
    </location>
</feature>
<dbReference type="PROSITE" id="PS51379">
    <property type="entry name" value="4FE4S_FER_2"/>
    <property type="match status" value="2"/>
</dbReference>
<evidence type="ECO:0000313" key="10">
    <source>
        <dbReference type="EMBL" id="MDN4120982.1"/>
    </source>
</evidence>
<evidence type="ECO:0000256" key="6">
    <source>
        <dbReference type="ARBA" id="ARBA00023014"/>
    </source>
</evidence>
<name>A0ABT8EI91_9BURK</name>
<keyword evidence="11" id="KW-1185">Reference proteome</keyword>
<dbReference type="RefSeq" id="WP_266125020.1">
    <property type="nucleotide sequence ID" value="NZ_JAJHNU010000001.1"/>
</dbReference>
<evidence type="ECO:0000256" key="8">
    <source>
        <dbReference type="SAM" id="Phobius"/>
    </source>
</evidence>
<keyword evidence="3" id="KW-0479">Metal-binding</keyword>
<dbReference type="Proteomes" id="UP001168613">
    <property type="component" value="Unassembled WGS sequence"/>
</dbReference>
<dbReference type="PROSITE" id="PS00198">
    <property type="entry name" value="4FE4S_FER_1"/>
    <property type="match status" value="1"/>
</dbReference>
<comment type="caution">
    <text evidence="10">The sequence shown here is derived from an EMBL/GenBank/DDBJ whole genome shotgun (WGS) entry which is preliminary data.</text>
</comment>
<organism evidence="10 11">
    <name type="scientific">Alcaligenes endophyticus</name>
    <dbReference type="NCBI Taxonomy" id="1929088"/>
    <lineage>
        <taxon>Bacteria</taxon>
        <taxon>Pseudomonadati</taxon>
        <taxon>Pseudomonadota</taxon>
        <taxon>Betaproteobacteria</taxon>
        <taxon>Burkholderiales</taxon>
        <taxon>Alcaligenaceae</taxon>
        <taxon>Alcaligenes</taxon>
    </lineage>
</organism>
<feature type="transmembrane region" description="Helical" evidence="8">
    <location>
        <begin position="59"/>
        <end position="77"/>
    </location>
</feature>
<dbReference type="NCBIfam" id="TIGR02745">
    <property type="entry name" value="ccoG_rdxA_fixG"/>
    <property type="match status" value="1"/>
</dbReference>
<dbReference type="PANTHER" id="PTHR30176:SF3">
    <property type="entry name" value="FERREDOXIN-TYPE PROTEIN NAPH"/>
    <property type="match status" value="1"/>
</dbReference>
<dbReference type="Pfam" id="PF11614">
    <property type="entry name" value="FixG_C"/>
    <property type="match status" value="1"/>
</dbReference>
<keyword evidence="8" id="KW-0812">Transmembrane</keyword>
<evidence type="ECO:0000256" key="4">
    <source>
        <dbReference type="ARBA" id="ARBA00022982"/>
    </source>
</evidence>
<dbReference type="InterPro" id="IPR017896">
    <property type="entry name" value="4Fe4S_Fe-S-bd"/>
</dbReference>
<keyword evidence="2" id="KW-0004">4Fe-4S</keyword>
<proteinExistence type="predicted"/>
<keyword evidence="1" id="KW-0813">Transport</keyword>
<evidence type="ECO:0000256" key="1">
    <source>
        <dbReference type="ARBA" id="ARBA00022448"/>
    </source>
</evidence>
<evidence type="ECO:0000256" key="2">
    <source>
        <dbReference type="ARBA" id="ARBA00022485"/>
    </source>
</evidence>
<feature type="transmembrane region" description="Helical" evidence="8">
    <location>
        <begin position="180"/>
        <end position="197"/>
    </location>
</feature>
<dbReference type="Gene3D" id="1.10.1060.10">
    <property type="entry name" value="Alpha-helical ferredoxin"/>
    <property type="match status" value="1"/>
</dbReference>
<evidence type="ECO:0000313" key="11">
    <source>
        <dbReference type="Proteomes" id="UP001168613"/>
    </source>
</evidence>
<evidence type="ECO:0000259" key="9">
    <source>
        <dbReference type="PROSITE" id="PS51379"/>
    </source>
</evidence>
<feature type="domain" description="4Fe-4S ferredoxin-type" evidence="9">
    <location>
        <begin position="311"/>
        <end position="333"/>
    </location>
</feature>
<feature type="transmembrane region" description="Helical" evidence="8">
    <location>
        <begin position="361"/>
        <end position="380"/>
    </location>
</feature>
<keyword evidence="8" id="KW-0472">Membrane</keyword>
<accession>A0ABT8EI91</accession>
<dbReference type="InterPro" id="IPR032879">
    <property type="entry name" value="FixG_C"/>
</dbReference>
<evidence type="ECO:0000256" key="7">
    <source>
        <dbReference type="SAM" id="MobiDB-lite"/>
    </source>
</evidence>
<dbReference type="Pfam" id="PF13746">
    <property type="entry name" value="Fer4_18"/>
    <property type="match status" value="1"/>
</dbReference>
<dbReference type="InterPro" id="IPR009051">
    <property type="entry name" value="Helical_ferredxn"/>
</dbReference>
<dbReference type="Pfam" id="PF12801">
    <property type="entry name" value="Fer4_5"/>
    <property type="match status" value="1"/>
</dbReference>
<feature type="domain" description="4Fe-4S ferredoxin-type" evidence="9">
    <location>
        <begin position="278"/>
        <end position="306"/>
    </location>
</feature>
<feature type="transmembrane region" description="Helical" evidence="8">
    <location>
        <begin position="217"/>
        <end position="234"/>
    </location>
</feature>
<keyword evidence="8" id="KW-1133">Transmembrane helix</keyword>
<dbReference type="InterPro" id="IPR017900">
    <property type="entry name" value="4Fe4S_Fe_S_CS"/>
</dbReference>
<dbReference type="InterPro" id="IPR051684">
    <property type="entry name" value="Electron_Trans/Redox"/>
</dbReference>
<reference evidence="10" key="1">
    <citation type="submission" date="2021-11" db="EMBL/GenBank/DDBJ databases">
        <title>Draft genome sequence of Alcaligenes endophyticus type strain CCUG 75668T.</title>
        <authorList>
            <person name="Salva-Serra F."/>
            <person name="Duran R.E."/>
            <person name="Seeger M."/>
            <person name="Moore E.R.B."/>
            <person name="Jaen-Luchoro D."/>
        </authorList>
    </citation>
    <scope>NUCLEOTIDE SEQUENCE</scope>
    <source>
        <strain evidence="10">CCUG 75668</strain>
    </source>
</reference>
<keyword evidence="6" id="KW-0411">Iron-sulfur</keyword>